<proteinExistence type="predicted"/>
<accession>A0ACC2LLV1</accession>
<organism evidence="1 2">
    <name type="scientific">Persea americana</name>
    <name type="common">Avocado</name>
    <dbReference type="NCBI Taxonomy" id="3435"/>
    <lineage>
        <taxon>Eukaryota</taxon>
        <taxon>Viridiplantae</taxon>
        <taxon>Streptophyta</taxon>
        <taxon>Embryophyta</taxon>
        <taxon>Tracheophyta</taxon>
        <taxon>Spermatophyta</taxon>
        <taxon>Magnoliopsida</taxon>
        <taxon>Magnoliidae</taxon>
        <taxon>Laurales</taxon>
        <taxon>Lauraceae</taxon>
        <taxon>Persea</taxon>
    </lineage>
</organism>
<evidence type="ECO:0000313" key="1">
    <source>
        <dbReference type="EMBL" id="KAJ8634265.1"/>
    </source>
</evidence>
<gene>
    <name evidence="1" type="ORF">MRB53_027601</name>
</gene>
<dbReference type="Proteomes" id="UP001234297">
    <property type="component" value="Chromosome 8"/>
</dbReference>
<protein>
    <submittedName>
        <fullName evidence="1">Uncharacterized protein</fullName>
    </submittedName>
</protein>
<evidence type="ECO:0000313" key="2">
    <source>
        <dbReference type="Proteomes" id="UP001234297"/>
    </source>
</evidence>
<comment type="caution">
    <text evidence="1">The sequence shown here is derived from an EMBL/GenBank/DDBJ whole genome shotgun (WGS) entry which is preliminary data.</text>
</comment>
<dbReference type="EMBL" id="CM056816">
    <property type="protein sequence ID" value="KAJ8634265.1"/>
    <property type="molecule type" value="Genomic_DNA"/>
</dbReference>
<reference evidence="1 2" key="1">
    <citation type="journal article" date="2022" name="Hortic Res">
        <title>A haplotype resolved chromosomal level avocado genome allows analysis of novel avocado genes.</title>
        <authorList>
            <person name="Nath O."/>
            <person name="Fletcher S.J."/>
            <person name="Hayward A."/>
            <person name="Shaw L.M."/>
            <person name="Masouleh A.K."/>
            <person name="Furtado A."/>
            <person name="Henry R.J."/>
            <person name="Mitter N."/>
        </authorList>
    </citation>
    <scope>NUCLEOTIDE SEQUENCE [LARGE SCALE GENOMIC DNA]</scope>
    <source>
        <strain evidence="2">cv. Hass</strain>
    </source>
</reference>
<keyword evidence="2" id="KW-1185">Reference proteome</keyword>
<sequence length="110" mass="11987">MGHKTKGSLSFAPNKRQKATGSFALSLVLFHRYWKGKGSGEQGAHLSWVAREERGKGRGKEEDGGFRRAAIPAACCNSGSRSRRMGLRPPGTLPSLLLPPSLPMSFFILF</sequence>
<name>A0ACC2LLV1_PERAE</name>